<dbReference type="EMBL" id="KZ360618">
    <property type="protein sequence ID" value="PIO58594.1"/>
    <property type="molecule type" value="Genomic_DNA"/>
</dbReference>
<accession>A0A2G9TKS2</accession>
<proteinExistence type="predicted"/>
<name>A0A2G9TKS2_TELCI</name>
<keyword evidence="3" id="KW-1185">Reference proteome</keyword>
<evidence type="ECO:0000313" key="2">
    <source>
        <dbReference type="EMBL" id="PIO58594.1"/>
    </source>
</evidence>
<dbReference type="AlphaFoldDB" id="A0A2G9TKS2"/>
<protein>
    <submittedName>
        <fullName evidence="2">Uncharacterized protein</fullName>
    </submittedName>
</protein>
<reference evidence="2 3" key="1">
    <citation type="submission" date="2015-09" db="EMBL/GenBank/DDBJ databases">
        <title>Draft genome of the parasitic nematode Teladorsagia circumcincta isolate WARC Sus (inbred).</title>
        <authorList>
            <person name="Mitreva M."/>
        </authorList>
    </citation>
    <scope>NUCLEOTIDE SEQUENCE [LARGE SCALE GENOMIC DNA]</scope>
    <source>
        <strain evidence="2 3">S</strain>
    </source>
</reference>
<evidence type="ECO:0000313" key="3">
    <source>
        <dbReference type="Proteomes" id="UP000230423"/>
    </source>
</evidence>
<organism evidence="2 3">
    <name type="scientific">Teladorsagia circumcincta</name>
    <name type="common">Brown stomach worm</name>
    <name type="synonym">Ostertagia circumcincta</name>
    <dbReference type="NCBI Taxonomy" id="45464"/>
    <lineage>
        <taxon>Eukaryota</taxon>
        <taxon>Metazoa</taxon>
        <taxon>Ecdysozoa</taxon>
        <taxon>Nematoda</taxon>
        <taxon>Chromadorea</taxon>
        <taxon>Rhabditida</taxon>
        <taxon>Rhabditina</taxon>
        <taxon>Rhabditomorpha</taxon>
        <taxon>Strongyloidea</taxon>
        <taxon>Trichostrongylidae</taxon>
        <taxon>Teladorsagia</taxon>
    </lineage>
</organism>
<gene>
    <name evidence="2" type="ORF">TELCIR_19966</name>
</gene>
<sequence>MSNVTVDHPPRLKTHMGNGYRPAKRPEISSIAQRGWIIVVLLISHTTVVGSAANITTKKKGAATTVKTTTTTEAPTTTTTIDYYAYVDDDYYGKNASNRAKLASRESADP</sequence>
<feature type="region of interest" description="Disordered" evidence="1">
    <location>
        <begin position="1"/>
        <end position="23"/>
    </location>
</feature>
<dbReference type="Proteomes" id="UP000230423">
    <property type="component" value="Unassembled WGS sequence"/>
</dbReference>
<evidence type="ECO:0000256" key="1">
    <source>
        <dbReference type="SAM" id="MobiDB-lite"/>
    </source>
</evidence>